<dbReference type="Proteomes" id="UP000292935">
    <property type="component" value="Unassembled WGS sequence"/>
</dbReference>
<dbReference type="Gene3D" id="1.20.120.670">
    <property type="entry name" value="N-acetyl-b-d-glucoasminidase"/>
    <property type="match status" value="1"/>
</dbReference>
<dbReference type="PANTHER" id="PTHR12872:SF1">
    <property type="entry name" value="ALPHA-N-ACETYLGLUCOSAMINIDASE"/>
    <property type="match status" value="1"/>
</dbReference>
<name>A0A4Q2JQ27_9MICO</name>
<keyword evidence="2" id="KW-0732">Signal</keyword>
<dbReference type="Pfam" id="PF12972">
    <property type="entry name" value="NAGLU_C"/>
    <property type="match status" value="1"/>
</dbReference>
<keyword evidence="1" id="KW-0378">Hydrolase</keyword>
<dbReference type="RefSeq" id="WP_115959188.1">
    <property type="nucleotide sequence ID" value="NZ_SDPO01000002.1"/>
</dbReference>
<dbReference type="InterPro" id="IPR038637">
    <property type="entry name" value="NPCBM_sf"/>
</dbReference>
<dbReference type="InterPro" id="IPR024732">
    <property type="entry name" value="NAGLU_C"/>
</dbReference>
<dbReference type="GO" id="GO:0016787">
    <property type="term" value="F:hydrolase activity"/>
    <property type="evidence" value="ECO:0007669"/>
    <property type="project" value="UniProtKB-KW"/>
</dbReference>
<dbReference type="EMBL" id="SDPO01000002">
    <property type="protein sequence ID" value="RXZ49174.1"/>
    <property type="molecule type" value="Genomic_DNA"/>
</dbReference>
<dbReference type="InterPro" id="IPR024240">
    <property type="entry name" value="NAGLU_N"/>
</dbReference>
<dbReference type="Gene3D" id="3.30.379.10">
    <property type="entry name" value="Chitobiase/beta-hexosaminidase domain 2-like"/>
    <property type="match status" value="1"/>
</dbReference>
<evidence type="ECO:0000313" key="5">
    <source>
        <dbReference type="Proteomes" id="UP000292935"/>
    </source>
</evidence>
<feature type="domain" description="Glycosyl hydrolase family 98 putative carbohydrate-binding module" evidence="3">
    <location>
        <begin position="758"/>
        <end position="913"/>
    </location>
</feature>
<dbReference type="Pfam" id="PF12971">
    <property type="entry name" value="NAGLU_N"/>
    <property type="match status" value="1"/>
</dbReference>
<dbReference type="InterPro" id="IPR007781">
    <property type="entry name" value="NAGLU"/>
</dbReference>
<dbReference type="InterPro" id="IPR013222">
    <property type="entry name" value="Glyco_hyd_98_carb-bd"/>
</dbReference>
<dbReference type="Gene3D" id="2.60.120.1060">
    <property type="entry name" value="NPCBM/NEW2 domain"/>
    <property type="match status" value="1"/>
</dbReference>
<dbReference type="InterPro" id="IPR008979">
    <property type="entry name" value="Galactose-bd-like_sf"/>
</dbReference>
<dbReference type="GO" id="GO:0005975">
    <property type="term" value="P:carbohydrate metabolic process"/>
    <property type="evidence" value="ECO:0007669"/>
    <property type="project" value="UniProtKB-ARBA"/>
</dbReference>
<dbReference type="Pfam" id="PF08305">
    <property type="entry name" value="NPCBM"/>
    <property type="match status" value="1"/>
</dbReference>
<proteinExistence type="predicted"/>
<gene>
    <name evidence="4" type="ORF">ESP57_09555</name>
</gene>
<dbReference type="InterPro" id="IPR029018">
    <property type="entry name" value="Hex-like_dom2"/>
</dbReference>
<dbReference type="InterPro" id="IPR024733">
    <property type="entry name" value="NAGLU_tim-barrel"/>
</dbReference>
<dbReference type="Pfam" id="PF05089">
    <property type="entry name" value="NAGLU"/>
    <property type="match status" value="1"/>
</dbReference>
<accession>A0A4Q2JQ27</accession>
<organism evidence="4 5">
    <name type="scientific">Agromyces fucosus</name>
    <dbReference type="NCBI Taxonomy" id="41985"/>
    <lineage>
        <taxon>Bacteria</taxon>
        <taxon>Bacillati</taxon>
        <taxon>Actinomycetota</taxon>
        <taxon>Actinomycetes</taxon>
        <taxon>Micrococcales</taxon>
        <taxon>Microbacteriaceae</taxon>
        <taxon>Agromyces</taxon>
    </lineage>
</organism>
<feature type="signal peptide" evidence="2">
    <location>
        <begin position="1"/>
        <end position="31"/>
    </location>
</feature>
<reference evidence="4 5" key="1">
    <citation type="submission" date="2019-01" db="EMBL/GenBank/DDBJ databases">
        <authorList>
            <person name="Li J."/>
        </authorList>
    </citation>
    <scope>NUCLEOTIDE SEQUENCE [LARGE SCALE GENOMIC DNA]</scope>
    <source>
        <strain evidence="4 5">CCUG 35506</strain>
    </source>
</reference>
<evidence type="ECO:0000259" key="3">
    <source>
        <dbReference type="SMART" id="SM00776"/>
    </source>
</evidence>
<dbReference type="PANTHER" id="PTHR12872">
    <property type="entry name" value="ALPHA-N-ACETYLGLUCOSAMINIDASE"/>
    <property type="match status" value="1"/>
</dbReference>
<keyword evidence="5" id="KW-1185">Reference proteome</keyword>
<protein>
    <submittedName>
        <fullName evidence="4">Alpha-N-acetylglucosaminidase</fullName>
    </submittedName>
</protein>
<dbReference type="SUPFAM" id="SSF49785">
    <property type="entry name" value="Galactose-binding domain-like"/>
    <property type="match status" value="1"/>
</dbReference>
<evidence type="ECO:0000256" key="2">
    <source>
        <dbReference type="SAM" id="SignalP"/>
    </source>
</evidence>
<dbReference type="OrthoDB" id="9807519at2"/>
<evidence type="ECO:0000313" key="4">
    <source>
        <dbReference type="EMBL" id="RXZ49174.1"/>
    </source>
</evidence>
<dbReference type="AlphaFoldDB" id="A0A4Q2JQ27"/>
<comment type="caution">
    <text evidence="4">The sequence shown here is derived from an EMBL/GenBank/DDBJ whole genome shotgun (WGS) entry which is preliminary data.</text>
</comment>
<dbReference type="Gene3D" id="3.20.20.80">
    <property type="entry name" value="Glycosidases"/>
    <property type="match status" value="1"/>
</dbReference>
<sequence length="1012" mass="108137">MIPTPQRRVSLVAVLAAALLAAPLGAGPAFAASTSVHVRAATTAGVVVTDDGFGPARDAAARLIGTGADGIDFASLEPVGGADRYEVTAVDGRIRIAATTPGTALAGLNAYLGSIGQNISWNVRNVDRDAALPLPDRPISSTANVSHRFYGNDTEDGYTGAYRSWEQWEREIDELAALGFNEVFMPVGSEAVYFEVLQQFGYSAEEARAWIPLPAHQPWWLLQNMASYPAGTSDALLEQRTELGRKIADRLRELDITPVLPGYFGTVPTDFAARNAGSRVEPQGGWVGFQRPGWLDPNSAVFPAVADAFYDVSERLLGASTAYKMDVLHEGGQRGQVDVPAASRAIETALQTAQPGATWVLLGWQSNPPADVAAAVDPETTFIVDGLSDRYGIRDKLESQWSGIPYAFGTIWNYGGHTTMGAEVKVWNERFTQLRTKAGSKLDGIAALPEGGLNNPVAIEFFAGMAWRDDPVDVNAWFDDWTERRYGTDDPELKAAWRILAETAYALPTNDSFAEAQDSLYADQPSLSASAAASWSPTGFAYDSERFAVALDHLLAAAPAASDLPSYRYDLMDVARQVTANTSRTLLPQLQQAYGNLDRTAFTQLSEEWLANMELLDEISGTQPQMLFGRWIADARAAAADEAEADRLEFDARAVVTTWGDRSAVNAGLNDYANREWQGLVGTYYTDRWERFFQSIQTSFDTGKAPQGIDWYAVGAEFSGSTDTSEFLTEPEGDIVALAGRAQAAHDAAAAELPDPPAAGTHFLSDLPFASVKLNSAYGPIERDTEIGEPAAGDGQPIRLAGTQYAKGLGVNSPTTIAFNLGGRCTAFNAVVGIDDIMNKAGANPNVIFRVTVDGTVLFDSGAMLKGQAKPVSVDTTGVEILTLEVDPNAAASPAGAAEWWDRADWADAEVDCGEPEPVLAVQTVVETRCIASKVYVSVRATNGESTPVSIVVRSAYGDKEFASIATGRNATTAFNARAAEVPAGTVTVEAKRLSDGVTATSTVAYEARSCG</sequence>
<dbReference type="SMART" id="SM00776">
    <property type="entry name" value="NPCBM"/>
    <property type="match status" value="1"/>
</dbReference>
<evidence type="ECO:0000256" key="1">
    <source>
        <dbReference type="ARBA" id="ARBA00022801"/>
    </source>
</evidence>
<feature type="chain" id="PRO_5020395859" evidence="2">
    <location>
        <begin position="32"/>
        <end position="1012"/>
    </location>
</feature>